<sequence length="347" mass="39480">MKPPGEEDNRRLGTLLLNTLEREMRLWRAPVLKNGCIQGSDIGPSQYQEVIVWMHEMSTVFQFSSETFALGVCVLNSLLATVKAPFKYLKCMAITSLILAAKVNEEDEVIASVKHLLEQSGCKFSTAEILRMERIILNKLHWDLYIATPIDFIHIFHGLLMTRHPHLMLAGSQKRPCLQASLWTRQVQHCMACHQLWQFKGSILALAIITLELERLTPDWFSVFTDLLRKAQIESTEFICCKEMVDEYLTGLELSLPTNAVYILDTTSMLMFRAYDMQEEHGGGNAKAAVRAKRTQNVDREMDDFCDGFWYLYDEAVKPGKHGPEDTSGTFEGQISPCPPLQPPYIS</sequence>
<dbReference type="EMBL" id="JAFHDT010000019">
    <property type="protein sequence ID" value="KAI7796126.1"/>
    <property type="molecule type" value="Genomic_DNA"/>
</dbReference>
<gene>
    <name evidence="5" type="ORF">IRJ41_017343</name>
</gene>
<dbReference type="SUPFAM" id="SSF47954">
    <property type="entry name" value="Cyclin-like"/>
    <property type="match status" value="1"/>
</dbReference>
<dbReference type="InterPro" id="IPR036915">
    <property type="entry name" value="Cyclin-like_sf"/>
</dbReference>
<protein>
    <submittedName>
        <fullName evidence="5">Cyclin-I-like</fullName>
    </submittedName>
</protein>
<dbReference type="Proteomes" id="UP001059041">
    <property type="component" value="Linkage Group LG19"/>
</dbReference>
<evidence type="ECO:0000256" key="2">
    <source>
        <dbReference type="RuleBase" id="RU000383"/>
    </source>
</evidence>
<comment type="similarity">
    <text evidence="2">Belongs to the cyclin family.</text>
</comment>
<proteinExistence type="inferred from homology"/>
<feature type="compositionally biased region" description="Pro residues" evidence="3">
    <location>
        <begin position="337"/>
        <end position="347"/>
    </location>
</feature>
<dbReference type="Gene3D" id="1.10.472.10">
    <property type="entry name" value="Cyclin-like"/>
    <property type="match status" value="2"/>
</dbReference>
<evidence type="ECO:0000256" key="3">
    <source>
        <dbReference type="SAM" id="MobiDB-lite"/>
    </source>
</evidence>
<dbReference type="InterPro" id="IPR013763">
    <property type="entry name" value="Cyclin-like_dom"/>
</dbReference>
<dbReference type="AlphaFoldDB" id="A0A9W7WDM1"/>
<dbReference type="FunFam" id="1.10.472.10:FF:000006">
    <property type="entry name" value="Cyclin I"/>
    <property type="match status" value="1"/>
</dbReference>
<comment type="caution">
    <text evidence="5">The sequence shown here is derived from an EMBL/GenBank/DDBJ whole genome shotgun (WGS) entry which is preliminary data.</text>
</comment>
<dbReference type="SMART" id="SM00385">
    <property type="entry name" value="CYCLIN"/>
    <property type="match status" value="1"/>
</dbReference>
<feature type="region of interest" description="Disordered" evidence="3">
    <location>
        <begin position="321"/>
        <end position="347"/>
    </location>
</feature>
<keyword evidence="6" id="KW-1185">Reference proteome</keyword>
<dbReference type="InterPro" id="IPR039361">
    <property type="entry name" value="Cyclin"/>
</dbReference>
<feature type="domain" description="Cyclin-like" evidence="4">
    <location>
        <begin position="52"/>
        <end position="138"/>
    </location>
</feature>
<evidence type="ECO:0000259" key="4">
    <source>
        <dbReference type="SMART" id="SM00385"/>
    </source>
</evidence>
<keyword evidence="1 2" id="KW-0195">Cyclin</keyword>
<evidence type="ECO:0000313" key="6">
    <source>
        <dbReference type="Proteomes" id="UP001059041"/>
    </source>
</evidence>
<dbReference type="PANTHER" id="PTHR10177">
    <property type="entry name" value="CYCLINS"/>
    <property type="match status" value="1"/>
</dbReference>
<organism evidence="5 6">
    <name type="scientific">Triplophysa rosa</name>
    <name type="common">Cave loach</name>
    <dbReference type="NCBI Taxonomy" id="992332"/>
    <lineage>
        <taxon>Eukaryota</taxon>
        <taxon>Metazoa</taxon>
        <taxon>Chordata</taxon>
        <taxon>Craniata</taxon>
        <taxon>Vertebrata</taxon>
        <taxon>Euteleostomi</taxon>
        <taxon>Actinopterygii</taxon>
        <taxon>Neopterygii</taxon>
        <taxon>Teleostei</taxon>
        <taxon>Ostariophysi</taxon>
        <taxon>Cypriniformes</taxon>
        <taxon>Nemacheilidae</taxon>
        <taxon>Triplophysa</taxon>
    </lineage>
</organism>
<name>A0A9W7WDM1_TRIRA</name>
<dbReference type="InterPro" id="IPR006671">
    <property type="entry name" value="Cyclin_N"/>
</dbReference>
<reference evidence="5" key="1">
    <citation type="submission" date="2021-02" db="EMBL/GenBank/DDBJ databases">
        <title>Comparative genomics reveals that relaxation of natural selection precedes convergent phenotypic evolution of cavefish.</title>
        <authorList>
            <person name="Peng Z."/>
        </authorList>
    </citation>
    <scope>NUCLEOTIDE SEQUENCE</scope>
    <source>
        <tissue evidence="5">Muscle</tissue>
    </source>
</reference>
<evidence type="ECO:0000313" key="5">
    <source>
        <dbReference type="EMBL" id="KAI7796126.1"/>
    </source>
</evidence>
<evidence type="ECO:0000256" key="1">
    <source>
        <dbReference type="ARBA" id="ARBA00023127"/>
    </source>
</evidence>
<dbReference type="Pfam" id="PF00134">
    <property type="entry name" value="Cyclin_N"/>
    <property type="match status" value="1"/>
</dbReference>
<accession>A0A9W7WDM1</accession>